<dbReference type="Proteomes" id="UP000541444">
    <property type="component" value="Unassembled WGS sequence"/>
</dbReference>
<proteinExistence type="predicted"/>
<comment type="caution">
    <text evidence="1">The sequence shown here is derived from an EMBL/GenBank/DDBJ whole genome shotgun (WGS) entry which is preliminary data.</text>
</comment>
<dbReference type="AlphaFoldDB" id="A0A7J7L6N8"/>
<accession>A0A7J7L6N8</accession>
<evidence type="ECO:0000313" key="1">
    <source>
        <dbReference type="EMBL" id="KAF6138253.1"/>
    </source>
</evidence>
<name>A0A7J7L6N8_9MAGN</name>
<protein>
    <submittedName>
        <fullName evidence="1">Uncharacterized protein</fullName>
    </submittedName>
</protein>
<sequence>LPNNSLSLSLSLSLSSVIIPSLSLFQNIYTTIIVSKGSHCTKRKYCTRGNPNSSSIPEGALSFSLSSRCKYYLILFLL</sequence>
<dbReference type="EMBL" id="JACGCM010002607">
    <property type="protein sequence ID" value="KAF6138253.1"/>
    <property type="molecule type" value="Genomic_DNA"/>
</dbReference>
<evidence type="ECO:0000313" key="2">
    <source>
        <dbReference type="Proteomes" id="UP000541444"/>
    </source>
</evidence>
<feature type="non-terminal residue" evidence="1">
    <location>
        <position position="78"/>
    </location>
</feature>
<organism evidence="1 2">
    <name type="scientific">Kingdonia uniflora</name>
    <dbReference type="NCBI Taxonomy" id="39325"/>
    <lineage>
        <taxon>Eukaryota</taxon>
        <taxon>Viridiplantae</taxon>
        <taxon>Streptophyta</taxon>
        <taxon>Embryophyta</taxon>
        <taxon>Tracheophyta</taxon>
        <taxon>Spermatophyta</taxon>
        <taxon>Magnoliopsida</taxon>
        <taxon>Ranunculales</taxon>
        <taxon>Circaeasteraceae</taxon>
        <taxon>Kingdonia</taxon>
    </lineage>
</organism>
<reference evidence="1 2" key="1">
    <citation type="journal article" date="2020" name="IScience">
        <title>Genome Sequencing of the Endangered Kingdonia uniflora (Circaeasteraceae, Ranunculales) Reveals Potential Mechanisms of Evolutionary Specialization.</title>
        <authorList>
            <person name="Sun Y."/>
            <person name="Deng T."/>
            <person name="Zhang A."/>
            <person name="Moore M.J."/>
            <person name="Landis J.B."/>
            <person name="Lin N."/>
            <person name="Zhang H."/>
            <person name="Zhang X."/>
            <person name="Huang J."/>
            <person name="Zhang X."/>
            <person name="Sun H."/>
            <person name="Wang H."/>
        </authorList>
    </citation>
    <scope>NUCLEOTIDE SEQUENCE [LARGE SCALE GENOMIC DNA]</scope>
    <source>
        <strain evidence="1">TB1705</strain>
        <tissue evidence="1">Leaf</tissue>
    </source>
</reference>
<gene>
    <name evidence="1" type="ORF">GIB67_019423</name>
</gene>
<keyword evidence="2" id="KW-1185">Reference proteome</keyword>